<accession>A0ABU5GAF4</accession>
<dbReference type="RefSeq" id="WP_320755516.1">
    <property type="nucleotide sequence ID" value="NZ_JAWNGA010000015.1"/>
</dbReference>
<reference evidence="1 2" key="1">
    <citation type="submission" date="2023-10" db="EMBL/GenBank/DDBJ databases">
        <title>Whole Genome based description of the genera Actinobaculum and Actinotignum reveals a complex phylogenetic relationship within the species included in the genus Actinotignum.</title>
        <authorList>
            <person name="Jensen C.S."/>
            <person name="Dargis R."/>
            <person name="Kemp M."/>
            <person name="Christensen J.J."/>
        </authorList>
    </citation>
    <scope>NUCLEOTIDE SEQUENCE [LARGE SCALE GENOMIC DNA]</scope>
    <source>
        <strain evidence="1 2">SLA_B974</strain>
    </source>
</reference>
<evidence type="ECO:0008006" key="3">
    <source>
        <dbReference type="Google" id="ProtNLM"/>
    </source>
</evidence>
<comment type="caution">
    <text evidence="1">The sequence shown here is derived from an EMBL/GenBank/DDBJ whole genome shotgun (WGS) entry which is preliminary data.</text>
</comment>
<keyword evidence="2" id="KW-1185">Reference proteome</keyword>
<dbReference type="Proteomes" id="UP001275049">
    <property type="component" value="Unassembled WGS sequence"/>
</dbReference>
<gene>
    <name evidence="1" type="ORF">R6G86_07815</name>
</gene>
<organism evidence="1 2">
    <name type="scientific">Actinotignum urinale</name>
    <dbReference type="NCBI Taxonomy" id="190146"/>
    <lineage>
        <taxon>Bacteria</taxon>
        <taxon>Bacillati</taxon>
        <taxon>Actinomycetota</taxon>
        <taxon>Actinomycetes</taxon>
        <taxon>Actinomycetales</taxon>
        <taxon>Actinomycetaceae</taxon>
        <taxon>Actinotignum</taxon>
    </lineage>
</organism>
<protein>
    <recommendedName>
        <fullName evidence="3">Tetracyclin repressor-like C-terminal domain-containing protein</fullName>
    </recommendedName>
</protein>
<proteinExistence type="predicted"/>
<name>A0ABU5GAF4_9ACTO</name>
<evidence type="ECO:0000313" key="1">
    <source>
        <dbReference type="EMBL" id="MDY5133645.1"/>
    </source>
</evidence>
<dbReference type="Gene3D" id="1.10.357.10">
    <property type="entry name" value="Tetracycline Repressor, domain 2"/>
    <property type="match status" value="1"/>
</dbReference>
<dbReference type="EMBL" id="JAWNGA010000015">
    <property type="protein sequence ID" value="MDY5133645.1"/>
    <property type="molecule type" value="Genomic_DNA"/>
</dbReference>
<sequence length="71" mass="8207">MPDFKKIFNVDSDLGFAMPFGALQGAIFVRHIMRFPHTAELSTEEFVDYLVPVLEHYIHLEDKPENDEIKG</sequence>
<evidence type="ECO:0000313" key="2">
    <source>
        <dbReference type="Proteomes" id="UP001275049"/>
    </source>
</evidence>